<evidence type="ECO:0000313" key="3">
    <source>
        <dbReference type="EMBL" id="MBD7987964.1"/>
    </source>
</evidence>
<dbReference type="SUPFAM" id="SSF53756">
    <property type="entry name" value="UDP-Glycosyltransferase/glycogen phosphorylase"/>
    <property type="match status" value="1"/>
</dbReference>
<feature type="domain" description="Glycosyltransferase subfamily 4-like N-terminal" evidence="2">
    <location>
        <begin position="35"/>
        <end position="212"/>
    </location>
</feature>
<evidence type="ECO:0000313" key="4">
    <source>
        <dbReference type="Proteomes" id="UP000647183"/>
    </source>
</evidence>
<dbReference type="InterPro" id="IPR001296">
    <property type="entry name" value="Glyco_trans_1"/>
</dbReference>
<evidence type="ECO:0000259" key="1">
    <source>
        <dbReference type="Pfam" id="PF00534"/>
    </source>
</evidence>
<dbReference type="InterPro" id="IPR050194">
    <property type="entry name" value="Glycosyltransferase_grp1"/>
</dbReference>
<proteinExistence type="predicted"/>
<accession>A0ABR8UJX3</accession>
<sequence length="412" mass="45026">MTEHLPVGGADARPVLLVLASTYPRWPGDPEPGFVHELAKRLLPRFRVHVLGPHARGSATREVMDGVEVHRYRYAPVRLETLVNGGGIVTNLKLHPWKLLLVPGFVLAQFWAGWRLCRRLRVDVLHAHWLVPQGLMAACLGWLPGRTVPFVVTSHGADLYALRGRLFNSIRRFVLRRASAASVVSSAMCDLLESTGMPVEKVHVLPMGVDVEGRFTPDPAIERSRNGILFVGRLVEKKGVRHLLSAMPRLLDAIPDAYLTIAGFGPDEEALREQVRQLGLESVVRFTGALPQSELPDHYRSAAVFVAPFVRAGSGDQEGLPVALMEAVSCGCPVVAGDIPGIGDLLGRDRADVCVDARDEAALASRIIEVLADPVLAQERACRIRTAAARHVDWARIADGYATLLVDSFHGR</sequence>
<organism evidence="3 4">
    <name type="scientific">Luteimonas colneyensis</name>
    <dbReference type="NCBI Taxonomy" id="2762230"/>
    <lineage>
        <taxon>Bacteria</taxon>
        <taxon>Pseudomonadati</taxon>
        <taxon>Pseudomonadota</taxon>
        <taxon>Gammaproteobacteria</taxon>
        <taxon>Lysobacterales</taxon>
        <taxon>Lysobacteraceae</taxon>
        <taxon>Luteimonas</taxon>
    </lineage>
</organism>
<protein>
    <submittedName>
        <fullName evidence="3">Glycosyltransferase</fullName>
    </submittedName>
</protein>
<dbReference type="PANTHER" id="PTHR45947">
    <property type="entry name" value="SULFOQUINOVOSYL TRANSFERASE SQD2"/>
    <property type="match status" value="1"/>
</dbReference>
<feature type="domain" description="Glycosyl transferase family 1" evidence="1">
    <location>
        <begin position="221"/>
        <end position="381"/>
    </location>
</feature>
<dbReference type="InterPro" id="IPR028098">
    <property type="entry name" value="Glyco_trans_4-like_N"/>
</dbReference>
<dbReference type="EMBL" id="JACSQJ010000003">
    <property type="protein sequence ID" value="MBD7987964.1"/>
    <property type="molecule type" value="Genomic_DNA"/>
</dbReference>
<dbReference type="Proteomes" id="UP000647183">
    <property type="component" value="Unassembled WGS sequence"/>
</dbReference>
<dbReference type="Pfam" id="PF00534">
    <property type="entry name" value="Glycos_transf_1"/>
    <property type="match status" value="1"/>
</dbReference>
<reference evidence="3 4" key="1">
    <citation type="submission" date="2020-08" db="EMBL/GenBank/DDBJ databases">
        <title>A Genomic Blueprint of the Chicken Gut Microbiome.</title>
        <authorList>
            <person name="Gilroy R."/>
            <person name="Ravi A."/>
            <person name="Getino M."/>
            <person name="Pursley I."/>
            <person name="Horton D.L."/>
            <person name="Alikhan N.-F."/>
            <person name="Baker D."/>
            <person name="Gharbi K."/>
            <person name="Hall N."/>
            <person name="Watson M."/>
            <person name="Adriaenssens E.M."/>
            <person name="Foster-Nyarko E."/>
            <person name="Jarju S."/>
            <person name="Secka A."/>
            <person name="Antonio M."/>
            <person name="Oren A."/>
            <person name="Chaudhuri R."/>
            <person name="La Ragione R.M."/>
            <person name="Hildebrand F."/>
            <person name="Pallen M.J."/>
        </authorList>
    </citation>
    <scope>NUCLEOTIDE SEQUENCE [LARGE SCALE GENOMIC DNA]</scope>
    <source>
        <strain evidence="3 4">Sa2BVA3</strain>
    </source>
</reference>
<dbReference type="PANTHER" id="PTHR45947:SF3">
    <property type="entry name" value="SULFOQUINOVOSYL TRANSFERASE SQD2"/>
    <property type="match status" value="1"/>
</dbReference>
<keyword evidence="4" id="KW-1185">Reference proteome</keyword>
<evidence type="ECO:0000259" key="2">
    <source>
        <dbReference type="Pfam" id="PF13439"/>
    </source>
</evidence>
<dbReference type="Gene3D" id="3.40.50.2000">
    <property type="entry name" value="Glycogen Phosphorylase B"/>
    <property type="match status" value="2"/>
</dbReference>
<name>A0ABR8UJX3_9GAMM</name>
<dbReference type="RefSeq" id="WP_191729165.1">
    <property type="nucleotide sequence ID" value="NZ_JACSQJ010000003.1"/>
</dbReference>
<comment type="caution">
    <text evidence="3">The sequence shown here is derived from an EMBL/GenBank/DDBJ whole genome shotgun (WGS) entry which is preliminary data.</text>
</comment>
<dbReference type="Pfam" id="PF13439">
    <property type="entry name" value="Glyco_transf_4"/>
    <property type="match status" value="1"/>
</dbReference>
<gene>
    <name evidence="3" type="ORF">H9645_07970</name>
</gene>